<accession>A0A0X8FM58</accession>
<dbReference type="Gene3D" id="3.40.50.2000">
    <property type="entry name" value="Glycogen Phosphorylase B"/>
    <property type="match status" value="2"/>
</dbReference>
<dbReference type="PANTHER" id="PTHR45947">
    <property type="entry name" value="SULFOQUINOVOSYL TRANSFERASE SQD2"/>
    <property type="match status" value="1"/>
</dbReference>
<reference evidence="2" key="2">
    <citation type="submission" date="2016-01" db="EMBL/GenBank/DDBJ databases">
        <title>Six Aerococcus type strain genome sequencing and assembly using PacBio and Illumina Hiseq.</title>
        <authorList>
            <person name="Carkaci D."/>
            <person name="Dargis R."/>
            <person name="Nielsen X.C."/>
            <person name="Skovgaard O."/>
            <person name="Fuursted K."/>
            <person name="Christensen J.J."/>
        </authorList>
    </citation>
    <scope>NUCLEOTIDE SEQUENCE [LARGE SCALE GENOMIC DNA]</scope>
    <source>
        <strain evidence="2">CCUG42038B</strain>
    </source>
</reference>
<dbReference type="STRING" id="128944.AWM75_07765"/>
<proteinExistence type="predicted"/>
<dbReference type="PANTHER" id="PTHR45947:SF3">
    <property type="entry name" value="SULFOQUINOVOSYL TRANSFERASE SQD2"/>
    <property type="match status" value="1"/>
</dbReference>
<dbReference type="Pfam" id="PF00534">
    <property type="entry name" value="Glycos_transf_1"/>
    <property type="match status" value="1"/>
</dbReference>
<name>A0A0X8FM58_9LACT</name>
<protein>
    <submittedName>
        <fullName evidence="1">Uncharacterized protein</fullName>
    </submittedName>
</protein>
<dbReference type="EMBL" id="CP014163">
    <property type="protein sequence ID" value="AMB99868.1"/>
    <property type="molecule type" value="Genomic_DNA"/>
</dbReference>
<dbReference type="AlphaFoldDB" id="A0A0X8FM58"/>
<keyword evidence="2" id="KW-1185">Reference proteome</keyword>
<dbReference type="CDD" id="cd03808">
    <property type="entry name" value="GT4_CapM-like"/>
    <property type="match status" value="1"/>
</dbReference>
<sequence>MKRALIYASVASMIDLFNMENIKILQNLGYQVDVACNFDEGSITSDERVEEFKRELDDMGIIYYNIPIPRSISKLTQINKAYQLTRELTKNDYDIVHCHSPIGSVICRLAFRNDDCRMIYTAHGFHFFDGAPKKNWLLFYPIEKFCARYTDTLITINNEDYQRAKEDFKQAGEVVHINGIGIDTSKFSKKEISRDSLLKDYDITDSDFVITSVGQLSVRKNHEVIIKAIKQISNAKIKYLIIGEGELREYLENLINELDLTNQVFLLGYRGNVSEYLSLSDCYAFPSLQEGLPASLMEAMSIGLPCVVSDIRGNNDLIDDTLGGYMCDAKNAKCYTKSLESLIYRPTEAYQIGQYNIKKIKSFSIVVVNSEMKQIYYDNKDAF</sequence>
<dbReference type="InterPro" id="IPR001296">
    <property type="entry name" value="Glyco_trans_1"/>
</dbReference>
<dbReference type="InterPro" id="IPR028098">
    <property type="entry name" value="Glyco_trans_4-like_N"/>
</dbReference>
<gene>
    <name evidence="1" type="ORF">AWM75_07765</name>
</gene>
<dbReference type="InterPro" id="IPR050194">
    <property type="entry name" value="Glycosyltransferase_grp1"/>
</dbReference>
<dbReference type="KEGG" id="auh:AWM75_07765"/>
<dbReference type="Pfam" id="PF13439">
    <property type="entry name" value="Glyco_transf_4"/>
    <property type="match status" value="1"/>
</dbReference>
<dbReference type="GO" id="GO:0016757">
    <property type="term" value="F:glycosyltransferase activity"/>
    <property type="evidence" value="ECO:0007669"/>
    <property type="project" value="InterPro"/>
</dbReference>
<evidence type="ECO:0000313" key="1">
    <source>
        <dbReference type="EMBL" id="AMB99868.1"/>
    </source>
</evidence>
<dbReference type="OrthoDB" id="9806653at2"/>
<reference evidence="1 2" key="1">
    <citation type="journal article" date="2016" name="Genome Announc.">
        <title>Complete Genome Sequences of Aerococcus christensenii CCUG 28831T, Aerococcus sanguinicola CCUG 43001T, Aerococcus urinae CCUG 36881T, Aerococcus urinaeequi CCUG 28094T, Aerococcus urinaehominis CCUG 42038 BT, and Aerococcus viridans CCUG 4311T.</title>
        <authorList>
            <person name="Carkaci D."/>
            <person name="Dargis R."/>
            <person name="Nielsen X.C."/>
            <person name="Skovgaard O."/>
            <person name="Fuursted K."/>
            <person name="Christensen J.J."/>
        </authorList>
    </citation>
    <scope>NUCLEOTIDE SEQUENCE [LARGE SCALE GENOMIC DNA]</scope>
    <source>
        <strain evidence="1 2">CCUG42038B</strain>
    </source>
</reference>
<evidence type="ECO:0000313" key="2">
    <source>
        <dbReference type="Proteomes" id="UP000062260"/>
    </source>
</evidence>
<organism evidence="1 2">
    <name type="scientific">Aerococcus urinaehominis</name>
    <dbReference type="NCBI Taxonomy" id="128944"/>
    <lineage>
        <taxon>Bacteria</taxon>
        <taxon>Bacillati</taxon>
        <taxon>Bacillota</taxon>
        <taxon>Bacilli</taxon>
        <taxon>Lactobacillales</taxon>
        <taxon>Aerococcaceae</taxon>
        <taxon>Aerococcus</taxon>
    </lineage>
</organism>
<dbReference type="Proteomes" id="UP000062260">
    <property type="component" value="Chromosome"/>
</dbReference>
<dbReference type="SUPFAM" id="SSF53756">
    <property type="entry name" value="UDP-Glycosyltransferase/glycogen phosphorylase"/>
    <property type="match status" value="1"/>
</dbReference>
<dbReference type="RefSeq" id="WP_067980479.1">
    <property type="nucleotide sequence ID" value="NZ_CP014163.1"/>
</dbReference>